<evidence type="ECO:0000313" key="16">
    <source>
        <dbReference type="Proteomes" id="UP001525379"/>
    </source>
</evidence>
<evidence type="ECO:0000256" key="10">
    <source>
        <dbReference type="ARBA" id="ARBA00022801"/>
    </source>
</evidence>
<reference evidence="15 16" key="1">
    <citation type="submission" date="2022-04" db="EMBL/GenBank/DDBJ databases">
        <title>Human microbiome associated bacterial genomes.</title>
        <authorList>
            <person name="Sandstrom S."/>
            <person name="Salamzade R."/>
            <person name="Kalan L.R."/>
        </authorList>
    </citation>
    <scope>NUCLEOTIDE SEQUENCE [LARGE SCALE GENOMIC DNA]</scope>
    <source>
        <strain evidence="16">p3-SID1799</strain>
    </source>
</reference>
<dbReference type="PROSITE" id="PS51975">
    <property type="entry name" value="RNASE_H_2"/>
    <property type="match status" value="1"/>
</dbReference>
<evidence type="ECO:0000256" key="5">
    <source>
        <dbReference type="ARBA" id="ARBA00007383"/>
    </source>
</evidence>
<dbReference type="Proteomes" id="UP001525379">
    <property type="component" value="Unassembled WGS sequence"/>
</dbReference>
<feature type="binding site" evidence="12">
    <location>
        <position position="25"/>
    </location>
    <ligand>
        <name>a divalent metal cation</name>
        <dbReference type="ChEBI" id="CHEBI:60240"/>
    </ligand>
</feature>
<dbReference type="InterPro" id="IPR001352">
    <property type="entry name" value="RNase_HII/HIII"/>
</dbReference>
<evidence type="ECO:0000256" key="12">
    <source>
        <dbReference type="PROSITE-ProRule" id="PRU01319"/>
    </source>
</evidence>
<comment type="catalytic activity">
    <reaction evidence="1 12 13">
        <text>Endonucleolytic cleavage to 5'-phosphomonoester.</text>
        <dbReference type="EC" id="3.1.26.4"/>
    </reaction>
</comment>
<evidence type="ECO:0000256" key="2">
    <source>
        <dbReference type="ARBA" id="ARBA00001946"/>
    </source>
</evidence>
<keyword evidence="7 12" id="KW-0540">Nuclease</keyword>
<feature type="binding site" evidence="12">
    <location>
        <position position="126"/>
    </location>
    <ligand>
        <name>a divalent metal cation</name>
        <dbReference type="ChEBI" id="CHEBI:60240"/>
    </ligand>
</feature>
<evidence type="ECO:0000256" key="11">
    <source>
        <dbReference type="ARBA" id="ARBA00023211"/>
    </source>
</evidence>
<evidence type="ECO:0000256" key="9">
    <source>
        <dbReference type="ARBA" id="ARBA00022759"/>
    </source>
</evidence>
<keyword evidence="9 12" id="KW-0255">Endonuclease</keyword>
<comment type="similarity">
    <text evidence="5 13">Belongs to the RNase HII family.</text>
</comment>
<comment type="caution">
    <text evidence="15">The sequence shown here is derived from an EMBL/GenBank/DDBJ whole genome shotgun (WGS) entry which is preliminary data.</text>
</comment>
<dbReference type="InterPro" id="IPR024567">
    <property type="entry name" value="RNase_HII/HIII_dom"/>
</dbReference>
<comment type="cofactor">
    <cofactor evidence="12">
        <name>Mn(2+)</name>
        <dbReference type="ChEBI" id="CHEBI:29035"/>
    </cofactor>
    <cofactor evidence="12">
        <name>Mg(2+)</name>
        <dbReference type="ChEBI" id="CHEBI:18420"/>
    </cofactor>
    <text evidence="12">Manganese or magnesium. Binds 1 divalent metal ion per monomer in the absence of substrate. May bind a second metal ion after substrate binding.</text>
</comment>
<gene>
    <name evidence="15" type="ORF">M3D15_07995</name>
</gene>
<keyword evidence="8 12" id="KW-0479">Metal-binding</keyword>
<dbReference type="Gene3D" id="3.30.420.10">
    <property type="entry name" value="Ribonuclease H-like superfamily/Ribonuclease H"/>
    <property type="match status" value="1"/>
</dbReference>
<proteinExistence type="inferred from homology"/>
<organism evidence="15 16">
    <name type="scientific">Pseudoclavibacter albus</name>
    <dbReference type="NCBI Taxonomy" id="272241"/>
    <lineage>
        <taxon>Bacteria</taxon>
        <taxon>Bacillati</taxon>
        <taxon>Actinomycetota</taxon>
        <taxon>Actinomycetes</taxon>
        <taxon>Micrococcales</taxon>
        <taxon>Microbacteriaceae</taxon>
        <taxon>Pseudoclavibacter</taxon>
    </lineage>
</organism>
<comment type="subcellular location">
    <subcellularLocation>
        <location evidence="4">Cytoplasm</location>
    </subcellularLocation>
</comment>
<evidence type="ECO:0000313" key="15">
    <source>
        <dbReference type="EMBL" id="MCT2043271.1"/>
    </source>
</evidence>
<keyword evidence="16" id="KW-1185">Reference proteome</keyword>
<evidence type="ECO:0000256" key="6">
    <source>
        <dbReference type="ARBA" id="ARBA00022490"/>
    </source>
</evidence>
<evidence type="ECO:0000256" key="1">
    <source>
        <dbReference type="ARBA" id="ARBA00000077"/>
    </source>
</evidence>
<dbReference type="GO" id="GO:0004523">
    <property type="term" value="F:RNA-DNA hybrid ribonuclease activity"/>
    <property type="evidence" value="ECO:0007669"/>
    <property type="project" value="UniProtKB-EC"/>
</dbReference>
<dbReference type="EMBL" id="JALXSQ010000033">
    <property type="protein sequence ID" value="MCT2043271.1"/>
    <property type="molecule type" value="Genomic_DNA"/>
</dbReference>
<sequence length="232" mass="24355">MAVIEPTLALEERLLTTASTVIGMDEVGRGAIAGPVCVGACAIVQEDLADGFPAGLRDSKLMSPKRREAIEPLVREWGQGRAVGSASVAEIETHGIAWALAHAGKRAFAELYAQGIDVATAVILLDGSHDWLSPHLAHPLQVLVRPKADRDCAVVAAASVLAKVERDAHMMVLGGEEDPFAWVSNKGYASAQHTSAIRALGPSEHHRLSWLTKILQADAGSEPAGTVAANPA</sequence>
<feature type="binding site" evidence="12">
    <location>
        <position position="26"/>
    </location>
    <ligand>
        <name>a divalent metal cation</name>
        <dbReference type="ChEBI" id="CHEBI:60240"/>
    </ligand>
</feature>
<dbReference type="PANTHER" id="PTHR10954:SF18">
    <property type="entry name" value="RIBONUCLEASE HII"/>
    <property type="match status" value="1"/>
</dbReference>
<evidence type="ECO:0000256" key="7">
    <source>
        <dbReference type="ARBA" id="ARBA00022722"/>
    </source>
</evidence>
<dbReference type="InterPro" id="IPR036397">
    <property type="entry name" value="RNaseH_sf"/>
</dbReference>
<dbReference type="Pfam" id="PF01351">
    <property type="entry name" value="RNase_HII"/>
    <property type="match status" value="1"/>
</dbReference>
<dbReference type="PANTHER" id="PTHR10954">
    <property type="entry name" value="RIBONUCLEASE H2 SUBUNIT A"/>
    <property type="match status" value="1"/>
</dbReference>
<dbReference type="EC" id="3.1.26.4" evidence="13"/>
<evidence type="ECO:0000256" key="13">
    <source>
        <dbReference type="RuleBase" id="RU003515"/>
    </source>
</evidence>
<keyword evidence="11" id="KW-0464">Manganese</keyword>
<evidence type="ECO:0000259" key="14">
    <source>
        <dbReference type="PROSITE" id="PS51975"/>
    </source>
</evidence>
<keyword evidence="6" id="KW-0963">Cytoplasm</keyword>
<dbReference type="RefSeq" id="WP_260104492.1">
    <property type="nucleotide sequence ID" value="NZ_JALXSQ010000033.1"/>
</dbReference>
<dbReference type="NCBIfam" id="NF000595">
    <property type="entry name" value="PRK00015.1-3"/>
    <property type="match status" value="1"/>
</dbReference>
<dbReference type="InterPro" id="IPR012337">
    <property type="entry name" value="RNaseH-like_sf"/>
</dbReference>
<name>A0ABT2HY71_9MICO</name>
<comment type="function">
    <text evidence="3 13">Endonuclease that specifically degrades the RNA of RNA-DNA hybrids.</text>
</comment>
<protein>
    <recommendedName>
        <fullName evidence="13">Ribonuclease</fullName>
        <ecNumber evidence="13">3.1.26.4</ecNumber>
    </recommendedName>
</protein>
<dbReference type="InterPro" id="IPR022898">
    <property type="entry name" value="RNase_HII"/>
</dbReference>
<feature type="domain" description="RNase H type-2" evidence="14">
    <location>
        <begin position="19"/>
        <end position="222"/>
    </location>
</feature>
<dbReference type="CDD" id="cd07182">
    <property type="entry name" value="RNase_HII_bacteria_HII_like"/>
    <property type="match status" value="1"/>
</dbReference>
<evidence type="ECO:0000256" key="4">
    <source>
        <dbReference type="ARBA" id="ARBA00004496"/>
    </source>
</evidence>
<evidence type="ECO:0000256" key="3">
    <source>
        <dbReference type="ARBA" id="ARBA00004065"/>
    </source>
</evidence>
<keyword evidence="10 12" id="KW-0378">Hydrolase</keyword>
<dbReference type="SUPFAM" id="SSF53098">
    <property type="entry name" value="Ribonuclease H-like"/>
    <property type="match status" value="1"/>
</dbReference>
<evidence type="ECO:0000256" key="8">
    <source>
        <dbReference type="ARBA" id="ARBA00022723"/>
    </source>
</evidence>
<comment type="cofactor">
    <cofactor evidence="2">
        <name>Mg(2+)</name>
        <dbReference type="ChEBI" id="CHEBI:18420"/>
    </cofactor>
</comment>
<accession>A0ABT2HY71</accession>